<proteinExistence type="predicted"/>
<evidence type="ECO:0000313" key="1">
    <source>
        <dbReference type="EMBL" id="CUN08055.1"/>
    </source>
</evidence>
<dbReference type="OrthoDB" id="2291120at2"/>
<accession>A0A173U1Q5</accession>
<name>A0A173U1Q5_9FIRM</name>
<dbReference type="EMBL" id="CYXO01000010">
    <property type="protein sequence ID" value="CUN08055.1"/>
    <property type="molecule type" value="Genomic_DNA"/>
</dbReference>
<evidence type="ECO:0000313" key="2">
    <source>
        <dbReference type="Proteomes" id="UP000095597"/>
    </source>
</evidence>
<protein>
    <submittedName>
        <fullName evidence="1">Uncharacterized protein</fullName>
    </submittedName>
</protein>
<organism evidence="1 2">
    <name type="scientific">Dorea longicatena</name>
    <dbReference type="NCBI Taxonomy" id="88431"/>
    <lineage>
        <taxon>Bacteria</taxon>
        <taxon>Bacillati</taxon>
        <taxon>Bacillota</taxon>
        <taxon>Clostridia</taxon>
        <taxon>Lachnospirales</taxon>
        <taxon>Lachnospiraceae</taxon>
        <taxon>Dorea</taxon>
    </lineage>
</organism>
<dbReference type="Proteomes" id="UP000095597">
    <property type="component" value="Unassembled WGS sequence"/>
</dbReference>
<sequence length="74" mass="8697">MAESKHDKFIRVAEARTNKIIDMIRLLSNCSNTATYEYTDEDVKKIFSALESELKTCKSKYQDNSNKERKFTLR</sequence>
<dbReference type="RefSeq" id="WP_055214463.1">
    <property type="nucleotide sequence ID" value="NZ_CYXO01000010.1"/>
</dbReference>
<gene>
    <name evidence="1" type="ORF">ERS852573_01833</name>
</gene>
<reference evidence="1 2" key="1">
    <citation type="submission" date="2015-09" db="EMBL/GenBank/DDBJ databases">
        <authorList>
            <consortium name="Pathogen Informatics"/>
        </authorList>
    </citation>
    <scope>NUCLEOTIDE SEQUENCE [LARGE SCALE GENOMIC DNA]</scope>
    <source>
        <strain evidence="1 2">2789STDY5834961</strain>
    </source>
</reference>
<dbReference type="AlphaFoldDB" id="A0A173U1Q5"/>